<keyword evidence="8" id="KW-0594">Phospholipid biosynthesis</keyword>
<organism evidence="11 12">
    <name type="scientific">Anaerocolumna sedimenticola</name>
    <dbReference type="NCBI Taxonomy" id="2696063"/>
    <lineage>
        <taxon>Bacteria</taxon>
        <taxon>Bacillati</taxon>
        <taxon>Bacillota</taxon>
        <taxon>Clostridia</taxon>
        <taxon>Lachnospirales</taxon>
        <taxon>Lachnospiraceae</taxon>
        <taxon>Anaerocolumna</taxon>
    </lineage>
</organism>
<dbReference type="SMART" id="SM01207">
    <property type="entry name" value="G3P_acyltransf"/>
    <property type="match status" value="1"/>
</dbReference>
<feature type="transmembrane region" description="Helical" evidence="10">
    <location>
        <begin position="7"/>
        <end position="25"/>
    </location>
</feature>
<keyword evidence="2" id="KW-0444">Lipid biosynthesis</keyword>
<evidence type="ECO:0000256" key="5">
    <source>
        <dbReference type="ARBA" id="ARBA00022989"/>
    </source>
</evidence>
<dbReference type="AlphaFoldDB" id="A0A6P1TTM9"/>
<evidence type="ECO:0000256" key="2">
    <source>
        <dbReference type="ARBA" id="ARBA00022516"/>
    </source>
</evidence>
<feature type="transmembrane region" description="Helical" evidence="10">
    <location>
        <begin position="116"/>
        <end position="135"/>
    </location>
</feature>
<dbReference type="Pfam" id="PF02660">
    <property type="entry name" value="G3P_acyltransf"/>
    <property type="match status" value="1"/>
</dbReference>
<keyword evidence="11" id="KW-0012">Acyltransferase</keyword>
<reference evidence="11 12" key="1">
    <citation type="submission" date="2020-01" db="EMBL/GenBank/DDBJ databases">
        <title>Genome analysis of Anaerocolumna sp. CBA3638.</title>
        <authorList>
            <person name="Kim J."/>
            <person name="Roh S.W."/>
        </authorList>
    </citation>
    <scope>NUCLEOTIDE SEQUENCE [LARGE SCALE GENOMIC DNA]</scope>
    <source>
        <strain evidence="11 12">CBA3638</strain>
    </source>
</reference>
<keyword evidence="6" id="KW-0443">Lipid metabolism</keyword>
<dbReference type="PANTHER" id="PTHR30309">
    <property type="entry name" value="INNER MEMBRANE PROTEIN YGIH"/>
    <property type="match status" value="1"/>
</dbReference>
<evidence type="ECO:0000256" key="1">
    <source>
        <dbReference type="ARBA" id="ARBA00022475"/>
    </source>
</evidence>
<dbReference type="GO" id="GO:0043772">
    <property type="term" value="F:acyl-phosphate glycerol-3-phosphate acyltransferase activity"/>
    <property type="evidence" value="ECO:0007669"/>
    <property type="project" value="InterPro"/>
</dbReference>
<name>A0A6P1TTM9_9FIRM</name>
<evidence type="ECO:0000256" key="4">
    <source>
        <dbReference type="ARBA" id="ARBA00022692"/>
    </source>
</evidence>
<dbReference type="KEGG" id="anr:Ana3638_20710"/>
<keyword evidence="12" id="KW-1185">Reference proteome</keyword>
<evidence type="ECO:0000256" key="6">
    <source>
        <dbReference type="ARBA" id="ARBA00023098"/>
    </source>
</evidence>
<evidence type="ECO:0000256" key="8">
    <source>
        <dbReference type="ARBA" id="ARBA00023209"/>
    </source>
</evidence>
<gene>
    <name evidence="11" type="ORF">Ana3638_20710</name>
</gene>
<sequence length="199" mass="22102">MLLLFILIEYLCGSLMFSYWLGIAVKKDLKTIGDGNPGAFNLWHAAGYKMGLLGVLLDFMKGYLPLVLFYESGIINGYKLVPVALAPIFGHVFPAFTKFKGGKAIAVTFGVWSAISRFKVSLTFAILLAIIKILAGSISKRKPISSDADGVMVVYGMLIMGICLKVSGLQGYYMGVWLGNLIIFLYANRRKLYRFWKEM</sequence>
<protein>
    <submittedName>
        <fullName evidence="11">Glycerol-3-phosphate acyltransferase</fullName>
    </submittedName>
</protein>
<dbReference type="PANTHER" id="PTHR30309:SF1">
    <property type="entry name" value="GLYCEROL-3-PHOSPHATE ACYLTRANSFERASE 1"/>
    <property type="match status" value="1"/>
</dbReference>
<accession>A0A6P1TTM9</accession>
<keyword evidence="3 11" id="KW-0808">Transferase</keyword>
<evidence type="ECO:0000256" key="9">
    <source>
        <dbReference type="ARBA" id="ARBA00023264"/>
    </source>
</evidence>
<evidence type="ECO:0000256" key="10">
    <source>
        <dbReference type="SAM" id="Phobius"/>
    </source>
</evidence>
<dbReference type="InterPro" id="IPR003811">
    <property type="entry name" value="G3P_acylTferase_PlsY"/>
</dbReference>
<evidence type="ECO:0000256" key="3">
    <source>
        <dbReference type="ARBA" id="ARBA00022679"/>
    </source>
</evidence>
<dbReference type="GO" id="GO:0008654">
    <property type="term" value="P:phospholipid biosynthetic process"/>
    <property type="evidence" value="ECO:0007669"/>
    <property type="project" value="UniProtKB-KW"/>
</dbReference>
<keyword evidence="9" id="KW-1208">Phospholipid metabolism</keyword>
<feature type="transmembrane region" description="Helical" evidence="10">
    <location>
        <begin position="77"/>
        <end position="96"/>
    </location>
</feature>
<evidence type="ECO:0000313" key="11">
    <source>
        <dbReference type="EMBL" id="QHQ63843.1"/>
    </source>
</evidence>
<feature type="transmembrane region" description="Helical" evidence="10">
    <location>
        <begin position="147"/>
        <end position="164"/>
    </location>
</feature>
<dbReference type="Proteomes" id="UP000464314">
    <property type="component" value="Chromosome"/>
</dbReference>
<evidence type="ECO:0000256" key="7">
    <source>
        <dbReference type="ARBA" id="ARBA00023136"/>
    </source>
</evidence>
<keyword evidence="1" id="KW-1003">Cell membrane</keyword>
<evidence type="ECO:0000313" key="12">
    <source>
        <dbReference type="Proteomes" id="UP000464314"/>
    </source>
</evidence>
<dbReference type="EMBL" id="CP048000">
    <property type="protein sequence ID" value="QHQ63843.1"/>
    <property type="molecule type" value="Genomic_DNA"/>
</dbReference>
<dbReference type="GO" id="GO:0005886">
    <property type="term" value="C:plasma membrane"/>
    <property type="evidence" value="ECO:0007669"/>
    <property type="project" value="InterPro"/>
</dbReference>
<keyword evidence="7 10" id="KW-0472">Membrane</keyword>
<keyword evidence="5 10" id="KW-1133">Transmembrane helix</keyword>
<proteinExistence type="predicted"/>
<keyword evidence="4 10" id="KW-0812">Transmembrane</keyword>